<evidence type="ECO:0000256" key="9">
    <source>
        <dbReference type="ARBA" id="ARBA00023204"/>
    </source>
</evidence>
<keyword evidence="9" id="KW-0234">DNA repair</keyword>
<dbReference type="Gene3D" id="1.10.10.10">
    <property type="entry name" value="Winged helix-like DNA-binding domain superfamily/Winged helix DNA-binding domain"/>
    <property type="match status" value="1"/>
</dbReference>
<dbReference type="Gene3D" id="1.10.10.60">
    <property type="entry name" value="Homeodomain-like"/>
    <property type="match status" value="2"/>
</dbReference>
<dbReference type="SUPFAM" id="SSF46689">
    <property type="entry name" value="Homeodomain-like"/>
    <property type="match status" value="2"/>
</dbReference>
<dbReference type="GO" id="GO:0032259">
    <property type="term" value="P:methylation"/>
    <property type="evidence" value="ECO:0007669"/>
    <property type="project" value="UniProtKB-KW"/>
</dbReference>
<dbReference type="InterPro" id="IPR014048">
    <property type="entry name" value="MethylDNA_cys_MeTrfase_DNA-bd"/>
</dbReference>
<dbReference type="InterPro" id="IPR009057">
    <property type="entry name" value="Homeodomain-like_sf"/>
</dbReference>
<evidence type="ECO:0000259" key="11">
    <source>
        <dbReference type="PROSITE" id="PS01124"/>
    </source>
</evidence>
<dbReference type="AlphaFoldDB" id="A0A4U1CJI3"/>
<dbReference type="InterPro" id="IPR018060">
    <property type="entry name" value="HTH_AraC"/>
</dbReference>
<evidence type="ECO:0000256" key="10">
    <source>
        <dbReference type="ARBA" id="ARBA00049348"/>
    </source>
</evidence>
<comment type="catalytic activity">
    <reaction evidence="10">
        <text>a 6-O-methyl-2'-deoxyguanosine in DNA + L-cysteinyl-[protein] = S-methyl-L-cysteinyl-[protein] + a 2'-deoxyguanosine in DNA</text>
        <dbReference type="Rhea" id="RHEA:24000"/>
        <dbReference type="Rhea" id="RHEA-COMP:10131"/>
        <dbReference type="Rhea" id="RHEA-COMP:10132"/>
        <dbReference type="Rhea" id="RHEA-COMP:11367"/>
        <dbReference type="Rhea" id="RHEA-COMP:11368"/>
        <dbReference type="ChEBI" id="CHEBI:29950"/>
        <dbReference type="ChEBI" id="CHEBI:82612"/>
        <dbReference type="ChEBI" id="CHEBI:85445"/>
        <dbReference type="ChEBI" id="CHEBI:85448"/>
        <dbReference type="EC" id="2.1.1.63"/>
    </reaction>
</comment>
<dbReference type="EC" id="2.1.1.63" evidence="3"/>
<keyword evidence="6" id="KW-0227">DNA damage</keyword>
<gene>
    <name evidence="12" type="ORF">FA047_14975</name>
</gene>
<dbReference type="PANTHER" id="PTHR10815">
    <property type="entry name" value="METHYLATED-DNA--PROTEIN-CYSTEINE METHYLTRANSFERASE"/>
    <property type="match status" value="1"/>
</dbReference>
<comment type="caution">
    <text evidence="12">The sequence shown here is derived from an EMBL/GenBank/DDBJ whole genome shotgun (WGS) entry which is preliminary data.</text>
</comment>
<evidence type="ECO:0000256" key="2">
    <source>
        <dbReference type="ARBA" id="ARBA00008711"/>
    </source>
</evidence>
<dbReference type="InterPro" id="IPR036631">
    <property type="entry name" value="MGMT_N_sf"/>
</dbReference>
<dbReference type="Pfam" id="PF12833">
    <property type="entry name" value="HTH_18"/>
    <property type="match status" value="1"/>
</dbReference>
<dbReference type="NCBIfam" id="TIGR00589">
    <property type="entry name" value="ogt"/>
    <property type="match status" value="1"/>
</dbReference>
<dbReference type="PROSITE" id="PS01124">
    <property type="entry name" value="HTH_ARAC_FAMILY_2"/>
    <property type="match status" value="1"/>
</dbReference>
<dbReference type="PANTHER" id="PTHR10815:SF13">
    <property type="entry name" value="METHYLATED-DNA--PROTEIN-CYSTEINE METHYLTRANSFERASE"/>
    <property type="match status" value="1"/>
</dbReference>
<dbReference type="Pfam" id="PF01035">
    <property type="entry name" value="DNA_binding_1"/>
    <property type="match status" value="1"/>
</dbReference>
<evidence type="ECO:0000313" key="13">
    <source>
        <dbReference type="Proteomes" id="UP000307244"/>
    </source>
</evidence>
<sequence length="283" mass="32018">MKVQEKINYHRIAEAIDYIRQNFKRQPNLDEVAEKVHLSPFHFQKMFTKWAGTTPKKFLQYTSIEYAKRLLKEQQATLSKAAYETGLSGTSRLHDLFVNIEGMTPAEYKNGGKDLLINYSFAESPFGNLVIASTTKGVCHIAFEEDETIALDALIRKFPNASFHRRLDLMQQNALFVFQNDWEKLPEIKLHLKGTEFQLKVWEALLKIPMGKLSTYGDIAKNIEKPKASRAVGTAIGSNPVAFLIPCHRVIQSTGDLGGYMWGVTRKTAIIGWEGGKCESFAL</sequence>
<dbReference type="RefSeq" id="WP_136836884.1">
    <property type="nucleotide sequence ID" value="NZ_SWBQ01000004.1"/>
</dbReference>
<dbReference type="InterPro" id="IPR036388">
    <property type="entry name" value="WH-like_DNA-bd_sf"/>
</dbReference>
<keyword evidence="7" id="KW-0805">Transcription regulation</keyword>
<name>A0A4U1CJI3_9SPHI</name>
<dbReference type="InterPro" id="IPR036217">
    <property type="entry name" value="MethylDNA_cys_MeTrfase_DNAb"/>
</dbReference>
<evidence type="ECO:0000256" key="7">
    <source>
        <dbReference type="ARBA" id="ARBA00023015"/>
    </source>
</evidence>
<evidence type="ECO:0000313" key="12">
    <source>
        <dbReference type="EMBL" id="TKC05066.1"/>
    </source>
</evidence>
<comment type="similarity">
    <text evidence="2">Belongs to the MGMT family.</text>
</comment>
<dbReference type="Pfam" id="PF02870">
    <property type="entry name" value="Methyltransf_1N"/>
    <property type="match status" value="1"/>
</dbReference>
<evidence type="ECO:0000256" key="5">
    <source>
        <dbReference type="ARBA" id="ARBA00022679"/>
    </source>
</evidence>
<dbReference type="GO" id="GO:0006281">
    <property type="term" value="P:DNA repair"/>
    <property type="evidence" value="ECO:0007669"/>
    <property type="project" value="UniProtKB-KW"/>
</dbReference>
<evidence type="ECO:0000256" key="8">
    <source>
        <dbReference type="ARBA" id="ARBA00023163"/>
    </source>
</evidence>
<dbReference type="Proteomes" id="UP000307244">
    <property type="component" value="Unassembled WGS sequence"/>
</dbReference>
<dbReference type="Gene3D" id="3.30.160.70">
    <property type="entry name" value="Methylated DNA-protein cysteine methyltransferase domain"/>
    <property type="match status" value="1"/>
</dbReference>
<dbReference type="SMART" id="SM00342">
    <property type="entry name" value="HTH_ARAC"/>
    <property type="match status" value="1"/>
</dbReference>
<reference evidence="12 13" key="1">
    <citation type="submission" date="2019-04" db="EMBL/GenBank/DDBJ databases">
        <title>Pedobacter sp. RP-3-15 sp. nov., isolated from Arctic soil.</title>
        <authorList>
            <person name="Dahal R.H."/>
            <person name="Kim D.-U."/>
        </authorList>
    </citation>
    <scope>NUCLEOTIDE SEQUENCE [LARGE SCALE GENOMIC DNA]</scope>
    <source>
        <strain evidence="12 13">RP-3-15</strain>
    </source>
</reference>
<protein>
    <recommendedName>
        <fullName evidence="3">methylated-DNA--[protein]-cysteine S-methyltransferase</fullName>
        <ecNumber evidence="3">2.1.1.63</ecNumber>
    </recommendedName>
</protein>
<dbReference type="SUPFAM" id="SSF46767">
    <property type="entry name" value="Methylated DNA-protein cysteine methyltransferase, C-terminal domain"/>
    <property type="match status" value="1"/>
</dbReference>
<evidence type="ECO:0000256" key="1">
    <source>
        <dbReference type="ARBA" id="ARBA00001286"/>
    </source>
</evidence>
<dbReference type="GO" id="GO:0003700">
    <property type="term" value="F:DNA-binding transcription factor activity"/>
    <property type="evidence" value="ECO:0007669"/>
    <property type="project" value="InterPro"/>
</dbReference>
<keyword evidence="5 12" id="KW-0808">Transferase</keyword>
<dbReference type="OrthoDB" id="9802228at2"/>
<evidence type="ECO:0000256" key="3">
    <source>
        <dbReference type="ARBA" id="ARBA00011918"/>
    </source>
</evidence>
<dbReference type="InterPro" id="IPR008332">
    <property type="entry name" value="MethylG_MeTrfase_N"/>
</dbReference>
<comment type="catalytic activity">
    <reaction evidence="1">
        <text>a 4-O-methyl-thymidine in DNA + L-cysteinyl-[protein] = a thymidine in DNA + S-methyl-L-cysteinyl-[protein]</text>
        <dbReference type="Rhea" id="RHEA:53428"/>
        <dbReference type="Rhea" id="RHEA-COMP:10131"/>
        <dbReference type="Rhea" id="RHEA-COMP:10132"/>
        <dbReference type="Rhea" id="RHEA-COMP:13555"/>
        <dbReference type="Rhea" id="RHEA-COMP:13556"/>
        <dbReference type="ChEBI" id="CHEBI:29950"/>
        <dbReference type="ChEBI" id="CHEBI:82612"/>
        <dbReference type="ChEBI" id="CHEBI:137386"/>
        <dbReference type="ChEBI" id="CHEBI:137387"/>
        <dbReference type="EC" id="2.1.1.63"/>
    </reaction>
</comment>
<dbReference type="GO" id="GO:0043565">
    <property type="term" value="F:sequence-specific DNA binding"/>
    <property type="evidence" value="ECO:0007669"/>
    <property type="project" value="InterPro"/>
</dbReference>
<feature type="domain" description="HTH araC/xylS-type" evidence="11">
    <location>
        <begin position="13"/>
        <end position="111"/>
    </location>
</feature>
<dbReference type="InterPro" id="IPR001497">
    <property type="entry name" value="MethylDNA_cys_MeTrfase_AS"/>
</dbReference>
<dbReference type="GO" id="GO:0003908">
    <property type="term" value="F:methylated-DNA-[protein]-cysteine S-methyltransferase activity"/>
    <property type="evidence" value="ECO:0007669"/>
    <property type="project" value="UniProtKB-EC"/>
</dbReference>
<keyword evidence="8" id="KW-0804">Transcription</keyword>
<dbReference type="SUPFAM" id="SSF53155">
    <property type="entry name" value="Methylated DNA-protein cysteine methyltransferase domain"/>
    <property type="match status" value="1"/>
</dbReference>
<evidence type="ECO:0000256" key="4">
    <source>
        <dbReference type="ARBA" id="ARBA00022603"/>
    </source>
</evidence>
<accession>A0A4U1CJI3</accession>
<proteinExistence type="inferred from homology"/>
<evidence type="ECO:0000256" key="6">
    <source>
        <dbReference type="ARBA" id="ARBA00022763"/>
    </source>
</evidence>
<dbReference type="CDD" id="cd06445">
    <property type="entry name" value="ATase"/>
    <property type="match status" value="1"/>
</dbReference>
<organism evidence="12 13">
    <name type="scientific">Pedobacter frigoris</name>
    <dbReference type="NCBI Taxonomy" id="2571272"/>
    <lineage>
        <taxon>Bacteria</taxon>
        <taxon>Pseudomonadati</taxon>
        <taxon>Bacteroidota</taxon>
        <taxon>Sphingobacteriia</taxon>
        <taxon>Sphingobacteriales</taxon>
        <taxon>Sphingobacteriaceae</taxon>
        <taxon>Pedobacter</taxon>
    </lineage>
</organism>
<dbReference type="FunFam" id="1.10.10.10:FF:000214">
    <property type="entry name" value="Methylated-DNA--protein-cysteine methyltransferase"/>
    <property type="match status" value="1"/>
</dbReference>
<dbReference type="EMBL" id="SWBQ01000004">
    <property type="protein sequence ID" value="TKC05066.1"/>
    <property type="molecule type" value="Genomic_DNA"/>
</dbReference>
<keyword evidence="13" id="KW-1185">Reference proteome</keyword>
<keyword evidence="4 12" id="KW-0489">Methyltransferase</keyword>
<dbReference type="PROSITE" id="PS00374">
    <property type="entry name" value="MGMT"/>
    <property type="match status" value="1"/>
</dbReference>